<sequence>MAKRLPPGAKPVIDVVAGVTLGPTAATAVKFLSSVADPLLQYIGERRERRAELFVEAFMESSYPNETSAALLQAEIANAPAPTKDAIFDTLRALDDVMSDLVTPSLALLAREYVRTGRAKDKFFIGALRLLRDLSDNEYTKLKELVALVNAYWTMGGPDRFFVQKAARGESYAITLDRAETAWEPEYDALFQGLVSAGFAAVSTGLAGGPGVVEKWFIRWEPWERLTKLLP</sequence>
<evidence type="ECO:0000313" key="2">
    <source>
        <dbReference type="Proteomes" id="UP000563426"/>
    </source>
</evidence>
<dbReference type="AlphaFoldDB" id="A0A7Y4NPH5"/>
<name>A0A7Y4NPH5_9BACT</name>
<reference evidence="1 2" key="1">
    <citation type="submission" date="2020-05" db="EMBL/GenBank/DDBJ databases">
        <authorList>
            <person name="Whitworth D."/>
        </authorList>
    </citation>
    <scope>NUCLEOTIDE SEQUENCE [LARGE SCALE GENOMIC DNA]</scope>
    <source>
        <strain evidence="1 2">AB043B</strain>
    </source>
</reference>
<dbReference type="Proteomes" id="UP000563426">
    <property type="component" value="Unassembled WGS sequence"/>
</dbReference>
<evidence type="ECO:0000313" key="1">
    <source>
        <dbReference type="EMBL" id="NOK32364.1"/>
    </source>
</evidence>
<keyword evidence="2" id="KW-1185">Reference proteome</keyword>
<dbReference type="RefSeq" id="WP_171433076.1">
    <property type="nucleotide sequence ID" value="NZ_JABFJV010000012.1"/>
</dbReference>
<protein>
    <submittedName>
        <fullName evidence="1">Uncharacterized protein</fullName>
    </submittedName>
</protein>
<accession>A0A7Y4NPH5</accession>
<gene>
    <name evidence="1" type="ORF">HMI49_04005</name>
</gene>
<comment type="caution">
    <text evidence="1">The sequence shown here is derived from an EMBL/GenBank/DDBJ whole genome shotgun (WGS) entry which is preliminary data.</text>
</comment>
<proteinExistence type="predicted"/>
<dbReference type="EMBL" id="JABFJV010000012">
    <property type="protein sequence ID" value="NOK32364.1"/>
    <property type="molecule type" value="Genomic_DNA"/>
</dbReference>
<organism evidence="1 2">
    <name type="scientific">Corallococcus exercitus</name>
    <dbReference type="NCBI Taxonomy" id="2316736"/>
    <lineage>
        <taxon>Bacteria</taxon>
        <taxon>Pseudomonadati</taxon>
        <taxon>Myxococcota</taxon>
        <taxon>Myxococcia</taxon>
        <taxon>Myxococcales</taxon>
        <taxon>Cystobacterineae</taxon>
        <taxon>Myxococcaceae</taxon>
        <taxon>Corallococcus</taxon>
    </lineage>
</organism>